<dbReference type="InterPro" id="IPR000086">
    <property type="entry name" value="NUDIX_hydrolase_dom"/>
</dbReference>
<sequence length="189" mass="20751">MASVGTPGLHDPGRLVGRDRAVGGEPVTNPGTHHPGTPLIARVLLTDATNRVLIVHTIGSVPRWILPGGLVDAQESPRAAARREVQEELGLDVEVGPLLTQEWTPPRTPGRRARLTFYFTGPQLSHEDVARIALQETEVDAMAWAERDRARELLPTTVALHVGGPLHAYSGSTYYFEHPPRREHDHLID</sequence>
<evidence type="ECO:0000256" key="2">
    <source>
        <dbReference type="ARBA" id="ARBA00005582"/>
    </source>
</evidence>
<keyword evidence="4" id="KW-0460">Magnesium</keyword>
<dbReference type="GO" id="GO:0016787">
    <property type="term" value="F:hydrolase activity"/>
    <property type="evidence" value="ECO:0007669"/>
    <property type="project" value="UniProtKB-KW"/>
</dbReference>
<dbReference type="InterPro" id="IPR020476">
    <property type="entry name" value="Nudix_hydrolase"/>
</dbReference>
<dbReference type="PROSITE" id="PS00893">
    <property type="entry name" value="NUDIX_BOX"/>
    <property type="match status" value="1"/>
</dbReference>
<evidence type="ECO:0000256" key="3">
    <source>
        <dbReference type="ARBA" id="ARBA00022801"/>
    </source>
</evidence>
<organism evidence="8 9">
    <name type="scientific">Streptomyces swartbergensis</name>
    <dbReference type="NCBI Taxonomy" id="487165"/>
    <lineage>
        <taxon>Bacteria</taxon>
        <taxon>Bacillati</taxon>
        <taxon>Actinomycetota</taxon>
        <taxon>Actinomycetes</taxon>
        <taxon>Kitasatosporales</taxon>
        <taxon>Streptomycetaceae</taxon>
        <taxon>Streptomyces</taxon>
    </lineage>
</organism>
<dbReference type="PRINTS" id="PR00502">
    <property type="entry name" value="NUDIXFAMILY"/>
</dbReference>
<dbReference type="Pfam" id="PF00293">
    <property type="entry name" value="NUDIX"/>
    <property type="match status" value="1"/>
</dbReference>
<evidence type="ECO:0000256" key="5">
    <source>
        <dbReference type="RuleBase" id="RU003476"/>
    </source>
</evidence>
<gene>
    <name evidence="8" type="ORF">CA983_17945</name>
</gene>
<evidence type="ECO:0000313" key="9">
    <source>
        <dbReference type="Proteomes" id="UP000195105"/>
    </source>
</evidence>
<feature type="compositionally biased region" description="Basic and acidic residues" evidence="6">
    <location>
        <begin position="11"/>
        <end position="22"/>
    </location>
</feature>
<evidence type="ECO:0000256" key="4">
    <source>
        <dbReference type="ARBA" id="ARBA00022842"/>
    </source>
</evidence>
<dbReference type="PANTHER" id="PTHR43046:SF12">
    <property type="entry name" value="GDP-MANNOSE MANNOSYL HYDROLASE"/>
    <property type="match status" value="1"/>
</dbReference>
<feature type="region of interest" description="Disordered" evidence="6">
    <location>
        <begin position="1"/>
        <end position="36"/>
    </location>
</feature>
<proteinExistence type="inferred from homology"/>
<reference evidence="8 9" key="1">
    <citation type="submission" date="2017-05" db="EMBL/GenBank/DDBJ databases">
        <title>Biotechnological potential of actinobacteria isolated from South African environments.</title>
        <authorList>
            <person name="Le Roes-Hill M."/>
            <person name="Prins A."/>
            <person name="Durrell K.A."/>
        </authorList>
    </citation>
    <scope>NUCLEOTIDE SEQUENCE [LARGE SCALE GENOMIC DNA]</scope>
    <source>
        <strain evidence="8 9">HMC13</strain>
    </source>
</reference>
<dbReference type="PANTHER" id="PTHR43046">
    <property type="entry name" value="GDP-MANNOSE MANNOSYL HYDROLASE"/>
    <property type="match status" value="1"/>
</dbReference>
<evidence type="ECO:0000259" key="7">
    <source>
        <dbReference type="PROSITE" id="PS51462"/>
    </source>
</evidence>
<dbReference type="CDD" id="cd18876">
    <property type="entry name" value="NUDIX_Hydrolase"/>
    <property type="match status" value="1"/>
</dbReference>
<protein>
    <recommendedName>
        <fullName evidence="7">Nudix hydrolase domain-containing protein</fullName>
    </recommendedName>
</protein>
<keyword evidence="9" id="KW-1185">Reference proteome</keyword>
<evidence type="ECO:0000256" key="1">
    <source>
        <dbReference type="ARBA" id="ARBA00001946"/>
    </source>
</evidence>
<dbReference type="PROSITE" id="PS51462">
    <property type="entry name" value="NUDIX"/>
    <property type="match status" value="1"/>
</dbReference>
<dbReference type="SUPFAM" id="SSF55811">
    <property type="entry name" value="Nudix"/>
    <property type="match status" value="1"/>
</dbReference>
<keyword evidence="3 5" id="KW-0378">Hydrolase</keyword>
<dbReference type="InterPro" id="IPR020084">
    <property type="entry name" value="NUDIX_hydrolase_CS"/>
</dbReference>
<dbReference type="Proteomes" id="UP000195105">
    <property type="component" value="Unassembled WGS sequence"/>
</dbReference>
<evidence type="ECO:0000313" key="8">
    <source>
        <dbReference type="EMBL" id="OUD01861.1"/>
    </source>
</evidence>
<dbReference type="AlphaFoldDB" id="A0A243S2T8"/>
<evidence type="ECO:0000256" key="6">
    <source>
        <dbReference type="SAM" id="MobiDB-lite"/>
    </source>
</evidence>
<dbReference type="EMBL" id="NGFN01000101">
    <property type="protein sequence ID" value="OUD01861.1"/>
    <property type="molecule type" value="Genomic_DNA"/>
</dbReference>
<name>A0A243S2T8_9ACTN</name>
<comment type="caution">
    <text evidence="8">The sequence shown here is derived from an EMBL/GenBank/DDBJ whole genome shotgun (WGS) entry which is preliminary data.</text>
</comment>
<feature type="domain" description="Nudix hydrolase" evidence="7">
    <location>
        <begin position="35"/>
        <end position="167"/>
    </location>
</feature>
<dbReference type="Gene3D" id="3.90.79.10">
    <property type="entry name" value="Nucleoside Triphosphate Pyrophosphohydrolase"/>
    <property type="match status" value="1"/>
</dbReference>
<comment type="cofactor">
    <cofactor evidence="1">
        <name>Mg(2+)</name>
        <dbReference type="ChEBI" id="CHEBI:18420"/>
    </cofactor>
</comment>
<accession>A0A243S2T8</accession>
<dbReference type="InterPro" id="IPR015797">
    <property type="entry name" value="NUDIX_hydrolase-like_dom_sf"/>
</dbReference>
<comment type="similarity">
    <text evidence="2 5">Belongs to the Nudix hydrolase family.</text>
</comment>